<accession>A0A9X7UC90</accession>
<dbReference type="GO" id="GO:0016788">
    <property type="term" value="F:hydrolase activity, acting on ester bonds"/>
    <property type="evidence" value="ECO:0007669"/>
    <property type="project" value="UniProtKB-ARBA"/>
</dbReference>
<reference evidence="1 2" key="1">
    <citation type="submission" date="2020-07" db="EMBL/GenBank/DDBJ databases">
        <title>Whole genome sequence of Sphingobium yanoikuyae A3.</title>
        <authorList>
            <person name="Han S.-S."/>
        </authorList>
    </citation>
    <scope>NUCLEOTIDE SEQUENCE [LARGE SCALE GENOMIC DNA]</scope>
    <source>
        <strain evidence="1 2">A3</strain>
    </source>
</reference>
<dbReference type="InterPro" id="IPR036514">
    <property type="entry name" value="SGNH_hydro_sf"/>
</dbReference>
<proteinExistence type="predicted"/>
<evidence type="ECO:0000313" key="2">
    <source>
        <dbReference type="Proteomes" id="UP000515377"/>
    </source>
</evidence>
<dbReference type="SUPFAM" id="SSF52266">
    <property type="entry name" value="SGNH hydrolase"/>
    <property type="match status" value="1"/>
</dbReference>
<protein>
    <submittedName>
        <fullName evidence="1">SGNH/GDSL hydrolase family protein</fullName>
    </submittedName>
</protein>
<evidence type="ECO:0000313" key="1">
    <source>
        <dbReference type="EMBL" id="QNG47432.1"/>
    </source>
</evidence>
<dbReference type="EMBL" id="CP060122">
    <property type="protein sequence ID" value="QNG47432.1"/>
    <property type="molecule type" value="Genomic_DNA"/>
</dbReference>
<name>A0A9X7UC90_SPHYA</name>
<gene>
    <name evidence="1" type="ORF">H3V42_07430</name>
</gene>
<dbReference type="AlphaFoldDB" id="A0A9X7UC90"/>
<dbReference type="Gene3D" id="3.40.50.1110">
    <property type="entry name" value="SGNH hydrolase"/>
    <property type="match status" value="1"/>
</dbReference>
<dbReference type="Proteomes" id="UP000515377">
    <property type="component" value="Chromosome"/>
</dbReference>
<keyword evidence="1" id="KW-0378">Hydrolase</keyword>
<organism evidence="1 2">
    <name type="scientific">Sphingobium yanoikuyae</name>
    <name type="common">Sphingomonas yanoikuyae</name>
    <dbReference type="NCBI Taxonomy" id="13690"/>
    <lineage>
        <taxon>Bacteria</taxon>
        <taxon>Pseudomonadati</taxon>
        <taxon>Pseudomonadota</taxon>
        <taxon>Alphaproteobacteria</taxon>
        <taxon>Sphingomonadales</taxon>
        <taxon>Sphingomonadaceae</taxon>
        <taxon>Sphingobium</taxon>
    </lineage>
</organism>
<sequence length="696" mass="72492">MSKAIESLSPADKAALKAVLDPMFEATLDAQIAAIGYWRVETYAQRGDIAPAYGDRCRVVNATETAPGSGLFGPPSRDFVYTQGGGTGGADAWVGERTDAELNAMLDAAFADIDTNLGDLQAEQLRSVAVVTSFGAMGAISGDGLYYGRHVFVANASETAPGSGIYGPPGRMYVWVENGNGPGADAWLGYMTREELAVEIDAGKARDMELGVRIDAMGPADITSLTSAPANGELGATTSSLALTWSILTEGGTPLAQKISWGGNIVHLDGSARSLTIPPPAWAAQTQALVIGDSLSSPGYSDLLATATGLTVTRVALGAQTSYKQALRVGAQPLYVTLSGNTLPATGTEATVDLLNGAAPNVANPASLLTTADGDPSALYQITGTINGVAVTMLHRPATAPNVYKMTQAGGAPVTVPAGSLFVPDWSAAMRTHELWICVGRNNVTDPARIRADITAMIRMARGQRILLFGIINAPDEPTGSANLATIKGLNDWMRATWPQYYVVDGSGRDLRQALLASGGTSGNDLIDRNNEVIPRSLRVAADDLHLNSTGYGIWSSLAQTFRSAQVAPATSIADGTVITLNANGRLRQLTFAKLPRRFWGVSANAALTGAQVIALAGSELSSARAKAFTVTAADQYVYIAYLASLGDPTGYAIGGFAEGYVKTVVSVTTAAGHTADYIVLRSTNKLTGTVPVEVK</sequence>